<feature type="transmembrane region" description="Helical" evidence="1">
    <location>
        <begin position="378"/>
        <end position="400"/>
    </location>
</feature>
<sequence>MDSSAPAPTSTRRRITGAPTPRALWRRHHLIAAIGALLAALAWGAGREPRPIFEAFDGNSIVAVLGFVAVWAGGLWVLRAAGMSSRPVFGWAISVGVVFAIAELAGLSLLRDEADLSLLAPSAWSGIHVVGTAYAAVLLVAAILILVDRLGEDRAVSNTPRTRLGRFVARLGGRTGRRRWAAIGITAGVVIVARLPVLFVWWPGLIFFDSYRSLSYARGIGPWEAYEPVGHSLIIAGWNGLWEFFGWSDQTALAFAATVQLLSSTAAFVFLLVRLAAWRVNPIVWAAALAWVSLHPVLALSSITIVKDIPFMSAFIVFAVAIAEAALRRRDERVPAWVWCTMAVAGIAVAVLRSNGVYVVILSLPLLFLPLRRHWKPMLGVASCCAIAIVAYLGPLQTALGVVPGPKTEMWSIPLQQIARIALDHHDEMSDEDREYVDSIFTSWDVDEVGDHYISEFSDPIKLDARDKWDDFTTAEFLSGWARLVGEYPMTAVTATLGNTVGYWAPGAPSYDGLVAESHNHVRTISLDIPDREDPRTGVQAYLHDNRLVGYFNTEESLNIPVLGQAMSTGTVTWVWLLSLVVLIRARAWRLAGALVPAGVLMLTFLAGPVSGGMRYMLVFFALVPLVVGLAETSARRGNTAAAPRS</sequence>
<feature type="transmembrane region" description="Helical" evidence="1">
    <location>
        <begin position="252"/>
        <end position="276"/>
    </location>
</feature>
<feature type="transmembrane region" description="Helical" evidence="1">
    <location>
        <begin position="591"/>
        <end position="610"/>
    </location>
</feature>
<name>A0ABQ2N0X9_9MICO</name>
<dbReference type="Proteomes" id="UP000638043">
    <property type="component" value="Unassembled WGS sequence"/>
</dbReference>
<accession>A0ABQ2N0X9</accession>
<keyword evidence="1" id="KW-0812">Transmembrane</keyword>
<feature type="transmembrane region" description="Helical" evidence="1">
    <location>
        <begin position="356"/>
        <end position="371"/>
    </location>
</feature>
<feature type="transmembrane region" description="Helical" evidence="1">
    <location>
        <begin position="60"/>
        <end position="81"/>
    </location>
</feature>
<dbReference type="InterPro" id="IPR046062">
    <property type="entry name" value="DUF6020"/>
</dbReference>
<feature type="transmembrane region" description="Helical" evidence="1">
    <location>
        <begin position="334"/>
        <end position="350"/>
    </location>
</feature>
<feature type="transmembrane region" description="Helical" evidence="1">
    <location>
        <begin position="616"/>
        <end position="635"/>
    </location>
</feature>
<evidence type="ECO:0000313" key="2">
    <source>
        <dbReference type="EMBL" id="GGO62878.1"/>
    </source>
</evidence>
<protein>
    <recommendedName>
        <fullName evidence="4">Glycosyltransferase RgtA/B/C/D-like domain-containing protein</fullName>
    </recommendedName>
</protein>
<feature type="transmembrane region" description="Helical" evidence="1">
    <location>
        <begin position="88"/>
        <end position="110"/>
    </location>
</feature>
<gene>
    <name evidence="2" type="ORF">GCM10010910_14080</name>
</gene>
<dbReference type="EMBL" id="BMMQ01000003">
    <property type="protein sequence ID" value="GGO62878.1"/>
    <property type="molecule type" value="Genomic_DNA"/>
</dbReference>
<proteinExistence type="predicted"/>
<evidence type="ECO:0000256" key="1">
    <source>
        <dbReference type="SAM" id="Phobius"/>
    </source>
</evidence>
<keyword evidence="1" id="KW-1133">Transmembrane helix</keyword>
<dbReference type="RefSeq" id="WP_188700671.1">
    <property type="nucleotide sequence ID" value="NZ_BMMQ01000003.1"/>
</dbReference>
<evidence type="ECO:0008006" key="4">
    <source>
        <dbReference type="Google" id="ProtNLM"/>
    </source>
</evidence>
<feature type="transmembrane region" description="Helical" evidence="1">
    <location>
        <begin position="309"/>
        <end position="327"/>
    </location>
</feature>
<keyword evidence="3" id="KW-1185">Reference proteome</keyword>
<dbReference type="Pfam" id="PF19484">
    <property type="entry name" value="DUF6020"/>
    <property type="match status" value="1"/>
</dbReference>
<feature type="transmembrane region" description="Helical" evidence="1">
    <location>
        <begin position="283"/>
        <end position="303"/>
    </location>
</feature>
<reference evidence="3" key="1">
    <citation type="journal article" date="2019" name="Int. J. Syst. Evol. Microbiol.">
        <title>The Global Catalogue of Microorganisms (GCM) 10K type strain sequencing project: providing services to taxonomists for standard genome sequencing and annotation.</title>
        <authorList>
            <consortium name="The Broad Institute Genomics Platform"/>
            <consortium name="The Broad Institute Genome Sequencing Center for Infectious Disease"/>
            <person name="Wu L."/>
            <person name="Ma J."/>
        </authorList>
    </citation>
    <scope>NUCLEOTIDE SEQUENCE [LARGE SCALE GENOMIC DNA]</scope>
    <source>
        <strain evidence="3">CGMCC 4.7181</strain>
    </source>
</reference>
<evidence type="ECO:0000313" key="3">
    <source>
        <dbReference type="Proteomes" id="UP000638043"/>
    </source>
</evidence>
<feature type="transmembrane region" description="Helical" evidence="1">
    <location>
        <begin position="180"/>
        <end position="202"/>
    </location>
</feature>
<feature type="transmembrane region" description="Helical" evidence="1">
    <location>
        <begin position="122"/>
        <end position="147"/>
    </location>
</feature>
<keyword evidence="1" id="KW-0472">Membrane</keyword>
<comment type="caution">
    <text evidence="2">The sequence shown here is derived from an EMBL/GenBank/DDBJ whole genome shotgun (WGS) entry which is preliminary data.</text>
</comment>
<feature type="transmembrane region" description="Helical" evidence="1">
    <location>
        <begin position="562"/>
        <end position="584"/>
    </location>
</feature>
<organism evidence="2 3">
    <name type="scientific">Microbacterium nanhaiense</name>
    <dbReference type="NCBI Taxonomy" id="1301026"/>
    <lineage>
        <taxon>Bacteria</taxon>
        <taxon>Bacillati</taxon>
        <taxon>Actinomycetota</taxon>
        <taxon>Actinomycetes</taxon>
        <taxon>Micrococcales</taxon>
        <taxon>Microbacteriaceae</taxon>
        <taxon>Microbacterium</taxon>
    </lineage>
</organism>